<gene>
    <name evidence="2" type="ORF">AC579_5953</name>
</gene>
<evidence type="ECO:0000256" key="1">
    <source>
        <dbReference type="SAM" id="MobiDB-lite"/>
    </source>
</evidence>
<proteinExistence type="predicted"/>
<feature type="region of interest" description="Disordered" evidence="1">
    <location>
        <begin position="1"/>
        <end position="30"/>
    </location>
</feature>
<protein>
    <submittedName>
        <fullName evidence="2">Uncharacterized protein</fullName>
    </submittedName>
</protein>
<dbReference type="EMBL" id="LFZO01000013">
    <property type="protein sequence ID" value="KXT17867.1"/>
    <property type="molecule type" value="Genomic_DNA"/>
</dbReference>
<evidence type="ECO:0000313" key="3">
    <source>
        <dbReference type="Proteomes" id="UP000073492"/>
    </source>
</evidence>
<evidence type="ECO:0000313" key="2">
    <source>
        <dbReference type="EMBL" id="KXT17867.1"/>
    </source>
</evidence>
<accession>A0A139ISV2</accession>
<organism evidence="2 3">
    <name type="scientific">Pseudocercospora musae</name>
    <dbReference type="NCBI Taxonomy" id="113226"/>
    <lineage>
        <taxon>Eukaryota</taxon>
        <taxon>Fungi</taxon>
        <taxon>Dikarya</taxon>
        <taxon>Ascomycota</taxon>
        <taxon>Pezizomycotina</taxon>
        <taxon>Dothideomycetes</taxon>
        <taxon>Dothideomycetidae</taxon>
        <taxon>Mycosphaerellales</taxon>
        <taxon>Mycosphaerellaceae</taxon>
        <taxon>Pseudocercospora</taxon>
    </lineage>
</organism>
<keyword evidence="3" id="KW-1185">Reference proteome</keyword>
<reference evidence="2 3" key="1">
    <citation type="submission" date="2015-07" db="EMBL/GenBank/DDBJ databases">
        <title>Comparative genomics of the Sigatoka disease complex on banana suggests a link between parallel evolutionary changes in Pseudocercospora fijiensis and Pseudocercospora eumusae and increased virulence on the banana host.</title>
        <authorList>
            <person name="Chang T.-C."/>
            <person name="Salvucci A."/>
            <person name="Crous P.W."/>
            <person name="Stergiopoulos I."/>
        </authorList>
    </citation>
    <scope>NUCLEOTIDE SEQUENCE [LARGE SCALE GENOMIC DNA]</scope>
    <source>
        <strain evidence="2 3">CBS 116634</strain>
    </source>
</reference>
<dbReference type="AlphaFoldDB" id="A0A139ISV2"/>
<name>A0A139ISV2_9PEZI</name>
<sequence>MAAAPEYLTPVSNVRSRSAPPSRMKRQPSKRLSILTTGSLRDEGSAKHFENCPRDHNDYDQANGISNDAILRARLSKIQSPRSFFKVPDPMDFPIPAEKLKQSWWRQRLKFMGSCFPKFQTVYADDEQTATVRVRNGKF</sequence>
<dbReference type="OrthoDB" id="3638481at2759"/>
<comment type="caution">
    <text evidence="2">The sequence shown here is derived from an EMBL/GenBank/DDBJ whole genome shotgun (WGS) entry which is preliminary data.</text>
</comment>
<dbReference type="Proteomes" id="UP000073492">
    <property type="component" value="Unassembled WGS sequence"/>
</dbReference>